<dbReference type="PANTHER" id="PTHR43283">
    <property type="entry name" value="BETA-LACTAMASE-RELATED"/>
    <property type="match status" value="1"/>
</dbReference>
<dbReference type="OrthoDB" id="9773047at2"/>
<gene>
    <name evidence="2" type="ORF">CRI93_13855</name>
</gene>
<keyword evidence="3" id="KW-1185">Reference proteome</keyword>
<dbReference type="Gene3D" id="3.40.710.10">
    <property type="entry name" value="DD-peptidase/beta-lactamase superfamily"/>
    <property type="match status" value="1"/>
</dbReference>
<protein>
    <recommendedName>
        <fullName evidence="1">Beta-lactamase-related domain-containing protein</fullName>
    </recommendedName>
</protein>
<dbReference type="PROSITE" id="PS51257">
    <property type="entry name" value="PROKAR_LIPOPROTEIN"/>
    <property type="match status" value="1"/>
</dbReference>
<dbReference type="Proteomes" id="UP000221024">
    <property type="component" value="Unassembled WGS sequence"/>
</dbReference>
<evidence type="ECO:0000313" key="3">
    <source>
        <dbReference type="Proteomes" id="UP000221024"/>
    </source>
</evidence>
<organism evidence="2 3">
    <name type="scientific">Longimonas halophila</name>
    <dbReference type="NCBI Taxonomy" id="1469170"/>
    <lineage>
        <taxon>Bacteria</taxon>
        <taxon>Pseudomonadati</taxon>
        <taxon>Rhodothermota</taxon>
        <taxon>Rhodothermia</taxon>
        <taxon>Rhodothermales</taxon>
        <taxon>Salisaetaceae</taxon>
        <taxon>Longimonas</taxon>
    </lineage>
</organism>
<feature type="domain" description="Beta-lactamase-related" evidence="1">
    <location>
        <begin position="60"/>
        <end position="341"/>
    </location>
</feature>
<proteinExistence type="predicted"/>
<dbReference type="EMBL" id="PDEP01000016">
    <property type="protein sequence ID" value="PEN05098.1"/>
    <property type="molecule type" value="Genomic_DNA"/>
</dbReference>
<reference evidence="2 3" key="1">
    <citation type="submission" date="2017-10" db="EMBL/GenBank/DDBJ databases">
        <title>Draft genome of Longimonas halophila.</title>
        <authorList>
            <person name="Goh K.M."/>
            <person name="Shamsir M.S."/>
            <person name="Lim S.W."/>
        </authorList>
    </citation>
    <scope>NUCLEOTIDE SEQUENCE [LARGE SCALE GENOMIC DNA]</scope>
    <source>
        <strain evidence="2 3">KCTC 42399</strain>
    </source>
</reference>
<comment type="caution">
    <text evidence="2">The sequence shown here is derived from an EMBL/GenBank/DDBJ whole genome shotgun (WGS) entry which is preliminary data.</text>
</comment>
<dbReference type="InterPro" id="IPR001466">
    <property type="entry name" value="Beta-lactam-related"/>
</dbReference>
<dbReference type="AlphaFoldDB" id="A0A2H3NQ03"/>
<evidence type="ECO:0000313" key="2">
    <source>
        <dbReference type="EMBL" id="PEN05098.1"/>
    </source>
</evidence>
<evidence type="ECO:0000259" key="1">
    <source>
        <dbReference type="Pfam" id="PF00144"/>
    </source>
</evidence>
<sequence>MFAPRFPVHNVSRSGVFLALCIGVLVGCAGPSPASTQPPDDDSPAKADPFEMARSYAEAKAGDALLIWEDGELVVEDYTNGYRANDPHILASGTKTLTGLMALAAAEDGLLSLDEPVAASVPSWTEDPQKSQITIRQLLQLTSGLETRIGRAPSFQEALQTPLVHAPGESFRYGPTAFQVFGAVLAEKLDSESPEAYLTRRLLEPIGAQSPTWGRTDGDINLGSGARTTARNWLRFGRLLLGNGTFEGEVVVARDVLTPLTIPTEAGPGYGLSVWLNAPVDPAASFFEYAPRDVAPDGPEGMIYADGPNDLFMAAGLNNQRLFVIPSREMVVVRLGRRDRTWHDGEFLARLLNGEAYEGANEGASNRQGPQQRERAAAFVVRCQMATLDSTLSLTDAQTEAIRPIVQRRTEELFELRQRRASMEPLNRREKRRLGRALRRVMRETDAAIRSRLTSEQAAVYETFREEQRETLLRQRSE</sequence>
<dbReference type="PANTHER" id="PTHR43283:SF7">
    <property type="entry name" value="BETA-LACTAMASE-RELATED DOMAIN-CONTAINING PROTEIN"/>
    <property type="match status" value="1"/>
</dbReference>
<accession>A0A2H3NQ03</accession>
<dbReference type="InterPro" id="IPR050789">
    <property type="entry name" value="Diverse_Enzym_Activities"/>
</dbReference>
<dbReference type="SUPFAM" id="SSF56601">
    <property type="entry name" value="beta-lactamase/transpeptidase-like"/>
    <property type="match status" value="1"/>
</dbReference>
<dbReference type="Pfam" id="PF00144">
    <property type="entry name" value="Beta-lactamase"/>
    <property type="match status" value="1"/>
</dbReference>
<dbReference type="InterPro" id="IPR012338">
    <property type="entry name" value="Beta-lactam/transpept-like"/>
</dbReference>
<name>A0A2H3NQ03_9BACT</name>